<dbReference type="InterPro" id="IPR023828">
    <property type="entry name" value="Peptidase_S8_Ser-AS"/>
</dbReference>
<dbReference type="InterPro" id="IPR034182">
    <property type="entry name" value="Kexin/furin"/>
</dbReference>
<dbReference type="Proteomes" id="UP001195483">
    <property type="component" value="Unassembled WGS sequence"/>
</dbReference>
<dbReference type="GO" id="GO:0004252">
    <property type="term" value="F:serine-type endopeptidase activity"/>
    <property type="evidence" value="ECO:0007669"/>
    <property type="project" value="UniProtKB-UniRule"/>
</dbReference>
<keyword evidence="1 10" id="KW-0645">Protease</keyword>
<dbReference type="Gene3D" id="3.40.50.200">
    <property type="entry name" value="Peptidase S8/S53 domain"/>
    <property type="match status" value="1"/>
</dbReference>
<evidence type="ECO:0000256" key="6">
    <source>
        <dbReference type="ARBA" id="ARBA00023145"/>
    </source>
</evidence>
<dbReference type="InterPro" id="IPR015500">
    <property type="entry name" value="Peptidase_S8_subtilisin-rel"/>
</dbReference>
<dbReference type="PROSITE" id="PS00136">
    <property type="entry name" value="SUBTILASE_ASP"/>
    <property type="match status" value="1"/>
</dbReference>
<keyword evidence="8" id="KW-0325">Glycoprotein</keyword>
<keyword evidence="7" id="KW-1015">Disulfide bond</keyword>
<keyword evidence="12" id="KW-1133">Transmembrane helix</keyword>
<dbReference type="Pfam" id="PF01483">
    <property type="entry name" value="P_proprotein"/>
    <property type="match status" value="1"/>
</dbReference>
<evidence type="ECO:0000256" key="9">
    <source>
        <dbReference type="PIRSR" id="PIRSR615500-1"/>
    </source>
</evidence>
<dbReference type="PANTHER" id="PTHR42884:SF23">
    <property type="entry name" value="FURIN-LIKE PROTEASE 2"/>
    <property type="match status" value="1"/>
</dbReference>
<dbReference type="GO" id="GO:0016485">
    <property type="term" value="P:protein processing"/>
    <property type="evidence" value="ECO:0007669"/>
    <property type="project" value="TreeGrafter"/>
</dbReference>
<feature type="active site" description="Charge relay system" evidence="9 10">
    <location>
        <position position="123"/>
    </location>
</feature>
<evidence type="ECO:0000256" key="12">
    <source>
        <dbReference type="SAM" id="Phobius"/>
    </source>
</evidence>
<dbReference type="GO" id="GO:0000139">
    <property type="term" value="C:Golgi membrane"/>
    <property type="evidence" value="ECO:0007669"/>
    <property type="project" value="TreeGrafter"/>
</dbReference>
<dbReference type="AlphaFoldDB" id="A0AAE0SK09"/>
<dbReference type="CDD" id="cd04059">
    <property type="entry name" value="Peptidases_S8_Protein_convertases_Kexins_Furin-like"/>
    <property type="match status" value="1"/>
</dbReference>
<dbReference type="InterPro" id="IPR000209">
    <property type="entry name" value="Peptidase_S8/S53_dom"/>
</dbReference>
<evidence type="ECO:0000313" key="15">
    <source>
        <dbReference type="Proteomes" id="UP001195483"/>
    </source>
</evidence>
<dbReference type="EMBL" id="JAEAOA010000714">
    <property type="protein sequence ID" value="KAK3592930.1"/>
    <property type="molecule type" value="Genomic_DNA"/>
</dbReference>
<dbReference type="InterPro" id="IPR023827">
    <property type="entry name" value="Peptidase_S8_Asp-AS"/>
</dbReference>
<feature type="domain" description="P/Homo B" evidence="13">
    <location>
        <begin position="409"/>
        <end position="541"/>
    </location>
</feature>
<evidence type="ECO:0000256" key="4">
    <source>
        <dbReference type="ARBA" id="ARBA00022801"/>
    </source>
</evidence>
<evidence type="ECO:0000256" key="10">
    <source>
        <dbReference type="PROSITE-ProRule" id="PRU01240"/>
    </source>
</evidence>
<dbReference type="SUPFAM" id="SSF49785">
    <property type="entry name" value="Galactose-binding domain-like"/>
    <property type="match status" value="1"/>
</dbReference>
<evidence type="ECO:0000256" key="3">
    <source>
        <dbReference type="ARBA" id="ARBA00022729"/>
    </source>
</evidence>
<feature type="active site" description="Charge relay system" evidence="9 10">
    <location>
        <position position="160"/>
    </location>
</feature>
<sequence>MLKFVFKYGIISILAFFVIYCNGQRLRYINQFVVWCDEAENGIPGVLKENVTIEKLNISGYDCLYLVTDMSKPKGSKSVEQDTDTMEKLRAQPKNGAISPSMKVQEAWNLGYNGSGITIAVIDDGVQITHTDLDANMKSGYHYDYVSNDADPDPRDGNDHGTRCTGLIVAEANNNECVVGVAYGAQVIGIRLLSSSGSTDLQESKSLSHQRSVVDIYTNSWGPPDGYGFFEPGSLTKAELQNGVTLGRSGKGAIFTWAAGNGYHYDNCNGDGYVNSIYTIGVTSLDSTGKPAFYSEVCAAAMATTYGGSSSSRYLYSTSRSDGCTSDLQGTSFATPVAAGIIALALQANPNLNWRDVQHLIVLTSKKYSLSDSYYSWQLNGAKKYVHPRLGFGLMDAQDMVKYSSNWTQVPSQVICQSSTSSPNLRISAPNIVSVTDSITIGSGCSIQYLEHVQIEISFQSQSIGHVELTLISPSGTNSYLMTKRYQDYFVSSSYTWTFMTVQHWGEAPQGQWNLKMINNVNLYSGNLYTWKLKFYGTQTDPLPNIDVCSSSPCTSGNNCTGNNYEYECTSNSSGSNGSKDSNGYSTSIIAAIVGAVIGAAVVLGILIVGVCKVAVVGTRKVSPTTAA</sequence>
<keyword evidence="4 10" id="KW-0378">Hydrolase</keyword>
<keyword evidence="5 10" id="KW-0720">Serine protease</keyword>
<feature type="active site" description="Charge relay system" evidence="9 10">
    <location>
        <position position="332"/>
    </location>
</feature>
<evidence type="ECO:0000256" key="2">
    <source>
        <dbReference type="ARBA" id="ARBA00022685"/>
    </source>
</evidence>
<comment type="caution">
    <text evidence="14">The sequence shown here is derived from an EMBL/GenBank/DDBJ whole genome shotgun (WGS) entry which is preliminary data.</text>
</comment>
<keyword evidence="12" id="KW-0812">Transmembrane</keyword>
<reference evidence="14" key="1">
    <citation type="journal article" date="2021" name="Genome Biol. Evol.">
        <title>A High-Quality Reference Genome for a Parasitic Bivalve with Doubly Uniparental Inheritance (Bivalvia: Unionida).</title>
        <authorList>
            <person name="Smith C.H."/>
        </authorList>
    </citation>
    <scope>NUCLEOTIDE SEQUENCE</scope>
    <source>
        <strain evidence="14">CHS0354</strain>
    </source>
</reference>
<dbReference type="PROSITE" id="PS00137">
    <property type="entry name" value="SUBTILASE_HIS"/>
    <property type="match status" value="1"/>
</dbReference>
<dbReference type="FunFam" id="2.60.120.260:FF:000006">
    <property type="entry name" value="Proprotein convertase subtilisin/kexin type 5"/>
    <property type="match status" value="1"/>
</dbReference>
<accession>A0AAE0SK09</accession>
<dbReference type="PRINTS" id="PR00723">
    <property type="entry name" value="SUBTILISIN"/>
</dbReference>
<reference evidence="14" key="2">
    <citation type="journal article" date="2021" name="Genome Biol. Evol.">
        <title>Developing a high-quality reference genome for a parasitic bivalve with doubly uniparental inheritance (Bivalvia: Unionida).</title>
        <authorList>
            <person name="Smith C.H."/>
        </authorList>
    </citation>
    <scope>NUCLEOTIDE SEQUENCE</scope>
    <source>
        <strain evidence="14">CHS0354</strain>
        <tissue evidence="14">Mantle</tissue>
    </source>
</reference>
<dbReference type="SUPFAM" id="SSF52743">
    <property type="entry name" value="Subtilisin-like"/>
    <property type="match status" value="1"/>
</dbReference>
<keyword evidence="2" id="KW-0165">Cleavage on pair of basic residues</keyword>
<dbReference type="PROSITE" id="PS51892">
    <property type="entry name" value="SUBTILASE"/>
    <property type="match status" value="1"/>
</dbReference>
<feature type="transmembrane region" description="Helical" evidence="12">
    <location>
        <begin position="589"/>
        <end position="611"/>
    </location>
</feature>
<dbReference type="GO" id="GO:0005802">
    <property type="term" value="C:trans-Golgi network"/>
    <property type="evidence" value="ECO:0007669"/>
    <property type="project" value="TreeGrafter"/>
</dbReference>
<evidence type="ECO:0000256" key="11">
    <source>
        <dbReference type="RuleBase" id="RU003355"/>
    </source>
</evidence>
<dbReference type="InterPro" id="IPR002884">
    <property type="entry name" value="P_dom"/>
</dbReference>
<gene>
    <name evidence="14" type="ORF">CHS0354_011730</name>
</gene>
<organism evidence="14 15">
    <name type="scientific">Potamilus streckersoni</name>
    <dbReference type="NCBI Taxonomy" id="2493646"/>
    <lineage>
        <taxon>Eukaryota</taxon>
        <taxon>Metazoa</taxon>
        <taxon>Spiralia</taxon>
        <taxon>Lophotrochozoa</taxon>
        <taxon>Mollusca</taxon>
        <taxon>Bivalvia</taxon>
        <taxon>Autobranchia</taxon>
        <taxon>Heteroconchia</taxon>
        <taxon>Palaeoheterodonta</taxon>
        <taxon>Unionida</taxon>
        <taxon>Unionoidea</taxon>
        <taxon>Unionidae</taxon>
        <taxon>Ambleminae</taxon>
        <taxon>Lampsilini</taxon>
        <taxon>Potamilus</taxon>
    </lineage>
</organism>
<protein>
    <recommendedName>
        <fullName evidence="13">P/Homo B domain-containing protein</fullName>
    </recommendedName>
</protein>
<evidence type="ECO:0000256" key="8">
    <source>
        <dbReference type="ARBA" id="ARBA00023180"/>
    </source>
</evidence>
<dbReference type="PROSITE" id="PS00138">
    <property type="entry name" value="SUBTILASE_SER"/>
    <property type="match status" value="1"/>
</dbReference>
<dbReference type="Pfam" id="PF00082">
    <property type="entry name" value="Peptidase_S8"/>
    <property type="match status" value="1"/>
</dbReference>
<reference evidence="14" key="3">
    <citation type="submission" date="2023-05" db="EMBL/GenBank/DDBJ databases">
        <authorList>
            <person name="Smith C.H."/>
        </authorList>
    </citation>
    <scope>NUCLEOTIDE SEQUENCE</scope>
    <source>
        <strain evidence="14">CHS0354</strain>
        <tissue evidence="14">Mantle</tissue>
    </source>
</reference>
<evidence type="ECO:0000256" key="5">
    <source>
        <dbReference type="ARBA" id="ARBA00022825"/>
    </source>
</evidence>
<dbReference type="Gene3D" id="2.60.120.260">
    <property type="entry name" value="Galactose-binding domain-like"/>
    <property type="match status" value="1"/>
</dbReference>
<evidence type="ECO:0000259" key="13">
    <source>
        <dbReference type="PROSITE" id="PS51829"/>
    </source>
</evidence>
<dbReference type="InterPro" id="IPR008979">
    <property type="entry name" value="Galactose-bd-like_sf"/>
</dbReference>
<name>A0AAE0SK09_9BIVA</name>
<dbReference type="PANTHER" id="PTHR42884">
    <property type="entry name" value="PROPROTEIN CONVERTASE SUBTILISIN/KEXIN-RELATED"/>
    <property type="match status" value="1"/>
</dbReference>
<evidence type="ECO:0000256" key="1">
    <source>
        <dbReference type="ARBA" id="ARBA00022670"/>
    </source>
</evidence>
<keyword evidence="15" id="KW-1185">Reference proteome</keyword>
<dbReference type="PROSITE" id="PS51829">
    <property type="entry name" value="P_HOMO_B"/>
    <property type="match status" value="1"/>
</dbReference>
<comment type="similarity">
    <text evidence="10 11">Belongs to the peptidase S8 family.</text>
</comment>
<evidence type="ECO:0000256" key="7">
    <source>
        <dbReference type="ARBA" id="ARBA00023157"/>
    </source>
</evidence>
<dbReference type="InterPro" id="IPR022398">
    <property type="entry name" value="Peptidase_S8_His-AS"/>
</dbReference>
<dbReference type="InterPro" id="IPR036852">
    <property type="entry name" value="Peptidase_S8/S53_dom_sf"/>
</dbReference>
<evidence type="ECO:0000313" key="14">
    <source>
        <dbReference type="EMBL" id="KAK3592930.1"/>
    </source>
</evidence>
<keyword evidence="6" id="KW-0865">Zymogen</keyword>
<keyword evidence="12" id="KW-0472">Membrane</keyword>
<keyword evidence="3" id="KW-0732">Signal</keyword>
<proteinExistence type="inferred from homology"/>